<keyword evidence="3" id="KW-0647">Proteasome</keyword>
<evidence type="ECO:0000313" key="3">
    <source>
        <dbReference type="EMBL" id="CDW54364.1"/>
    </source>
</evidence>
<accession>A0A077Z3D6</accession>
<dbReference type="Proteomes" id="UP000030665">
    <property type="component" value="Unassembled WGS sequence"/>
</dbReference>
<gene>
    <name evidence="3" type="ORF">TTRE_0000263401</name>
</gene>
<keyword evidence="1" id="KW-0732">Signal</keyword>
<dbReference type="PANTHER" id="PTHR36519:SF9">
    <property type="entry name" value="EB DOMAIN-CONTAINING PROTEIN-RELATED"/>
    <property type="match status" value="1"/>
</dbReference>
<organism evidence="3 4">
    <name type="scientific">Trichuris trichiura</name>
    <name type="common">Whipworm</name>
    <name type="synonym">Trichocephalus trichiurus</name>
    <dbReference type="NCBI Taxonomy" id="36087"/>
    <lineage>
        <taxon>Eukaryota</taxon>
        <taxon>Metazoa</taxon>
        <taxon>Ecdysozoa</taxon>
        <taxon>Nematoda</taxon>
        <taxon>Enoplea</taxon>
        <taxon>Dorylaimia</taxon>
        <taxon>Trichinellida</taxon>
        <taxon>Trichuridae</taxon>
        <taxon>Trichuris</taxon>
    </lineage>
</organism>
<name>A0A077Z3D6_TRITR</name>
<dbReference type="STRING" id="36087.A0A077Z3D6"/>
<dbReference type="GO" id="GO:0000502">
    <property type="term" value="C:proteasome complex"/>
    <property type="evidence" value="ECO:0007669"/>
    <property type="project" value="UniProtKB-KW"/>
</dbReference>
<dbReference type="OrthoDB" id="5920024at2759"/>
<reference evidence="3" key="1">
    <citation type="submission" date="2014-01" db="EMBL/GenBank/DDBJ databases">
        <authorList>
            <person name="Aslett M."/>
        </authorList>
    </citation>
    <scope>NUCLEOTIDE SEQUENCE</scope>
</reference>
<feature type="signal peptide" evidence="1">
    <location>
        <begin position="1"/>
        <end position="19"/>
    </location>
</feature>
<keyword evidence="4" id="KW-1185">Reference proteome</keyword>
<feature type="domain" description="DUF7107" evidence="2">
    <location>
        <begin position="82"/>
        <end position="129"/>
    </location>
</feature>
<dbReference type="Pfam" id="PF23416">
    <property type="entry name" value="DUF7107"/>
    <property type="match status" value="4"/>
</dbReference>
<proteinExistence type="predicted"/>
<evidence type="ECO:0000256" key="1">
    <source>
        <dbReference type="SAM" id="SignalP"/>
    </source>
</evidence>
<dbReference type="EMBL" id="HG805893">
    <property type="protein sequence ID" value="CDW54364.1"/>
    <property type="molecule type" value="Genomic_DNA"/>
</dbReference>
<evidence type="ECO:0000259" key="2">
    <source>
        <dbReference type="Pfam" id="PF23416"/>
    </source>
</evidence>
<dbReference type="AlphaFoldDB" id="A0A077Z3D6"/>
<dbReference type="PANTHER" id="PTHR36519">
    <property type="entry name" value="FIP (FUNGUS-INDUCED PROTEIN) RELATED-RELATED"/>
    <property type="match status" value="1"/>
</dbReference>
<feature type="chain" id="PRO_5001728361" evidence="1">
    <location>
        <begin position="20"/>
        <end position="248"/>
    </location>
</feature>
<evidence type="ECO:0000313" key="4">
    <source>
        <dbReference type="Proteomes" id="UP000030665"/>
    </source>
</evidence>
<protein>
    <submittedName>
        <fullName evidence="3">26S proteasome non ATPase regulatory subunit 10</fullName>
    </submittedName>
</protein>
<feature type="domain" description="DUF7107" evidence="2">
    <location>
        <begin position="134"/>
        <end position="182"/>
    </location>
</feature>
<feature type="domain" description="DUF7107" evidence="2">
    <location>
        <begin position="28"/>
        <end position="74"/>
    </location>
</feature>
<feature type="domain" description="DUF7107" evidence="2">
    <location>
        <begin position="190"/>
        <end position="236"/>
    </location>
</feature>
<sequence length="248" mass="27242">MKATLNFPVLLRAVFIASAAFSAKTEGCTSHNSCVGQSLCVSGDCLPCEPTGAYCEQDKNCHQREACKYGICMKVSGRPDIECFNSNNCVGQTLCVYGKCRLATPTEGDCNTDKDCKQNDSCKFGICMKPIGGECKRHEDCSGPKLCRSYGYCEAGRRVSSQCSYDSTCGDQGACKYGYCWKFESYFKKRCNKQDDCADTLICDRGICVEGEPTDKECKENSECKRSGACKKNICWIVAMNRPTKAEG</sequence>
<reference evidence="3" key="2">
    <citation type="submission" date="2014-03" db="EMBL/GenBank/DDBJ databases">
        <title>The whipworm genome and dual-species transcriptomics of an intimate host-pathogen interaction.</title>
        <authorList>
            <person name="Foth B.J."/>
            <person name="Tsai I.J."/>
            <person name="Reid A.J."/>
            <person name="Bancroft A.J."/>
            <person name="Nichol S."/>
            <person name="Tracey A."/>
            <person name="Holroyd N."/>
            <person name="Cotton J.A."/>
            <person name="Stanley E.J."/>
            <person name="Zarowiecki M."/>
            <person name="Liu J.Z."/>
            <person name="Huckvale T."/>
            <person name="Cooper P.J."/>
            <person name="Grencis R.K."/>
            <person name="Berriman M."/>
        </authorList>
    </citation>
    <scope>NUCLEOTIDE SEQUENCE [LARGE SCALE GENOMIC DNA]</scope>
</reference>
<dbReference type="InterPro" id="IPR055531">
    <property type="entry name" value="DUF7107"/>
</dbReference>